<dbReference type="eggNOG" id="ENOG5031BS9">
    <property type="taxonomic scope" value="Bacteria"/>
</dbReference>
<dbReference type="SUPFAM" id="SSF143414">
    <property type="entry name" value="CcmK-like"/>
    <property type="match status" value="1"/>
</dbReference>
<dbReference type="InterPro" id="IPR037233">
    <property type="entry name" value="CcmK-like_sf"/>
</dbReference>
<dbReference type="SMART" id="SM00877">
    <property type="entry name" value="BMC"/>
    <property type="match status" value="1"/>
</dbReference>
<dbReference type="AlphaFoldDB" id="A6TUS9"/>
<dbReference type="Pfam" id="PF00936">
    <property type="entry name" value="BMC"/>
    <property type="match status" value="1"/>
</dbReference>
<dbReference type="RefSeq" id="WP_012064905.1">
    <property type="nucleotide sequence ID" value="NC_009633.1"/>
</dbReference>
<feature type="domain" description="Bacterial microcompartment" evidence="3">
    <location>
        <begin position="33"/>
        <end position="103"/>
    </location>
</feature>
<keyword evidence="5" id="KW-1185">Reference proteome</keyword>
<dbReference type="Proteomes" id="UP000001572">
    <property type="component" value="Chromosome"/>
</dbReference>
<organism evidence="4 5">
    <name type="scientific">Alkaliphilus metalliredigens (strain QYMF)</name>
    <dbReference type="NCBI Taxonomy" id="293826"/>
    <lineage>
        <taxon>Bacteria</taxon>
        <taxon>Bacillati</taxon>
        <taxon>Bacillota</taxon>
        <taxon>Clostridia</taxon>
        <taxon>Peptostreptococcales</taxon>
        <taxon>Natronincolaceae</taxon>
        <taxon>Alkaliphilus</taxon>
    </lineage>
</organism>
<name>A6TUS9_ALKMQ</name>
<dbReference type="HOGENOM" id="CLU_171083_1_0_9"/>
<dbReference type="GO" id="GO:0031469">
    <property type="term" value="C:bacterial microcompartment"/>
    <property type="evidence" value="ECO:0007669"/>
    <property type="project" value="UniProtKB-SubCell"/>
</dbReference>
<evidence type="ECO:0000313" key="4">
    <source>
        <dbReference type="EMBL" id="ABR49947.1"/>
    </source>
</evidence>
<dbReference type="STRING" id="293826.Amet_3830"/>
<evidence type="ECO:0000259" key="3">
    <source>
        <dbReference type="SMART" id="SM00877"/>
    </source>
</evidence>
<evidence type="ECO:0000256" key="2">
    <source>
        <dbReference type="ARBA" id="ARBA00024446"/>
    </source>
</evidence>
<reference evidence="5" key="1">
    <citation type="journal article" date="2016" name="Genome Announc.">
        <title>Complete genome sequence of Alkaliphilus metalliredigens strain QYMF, an alkaliphilic and metal-reducing bacterium isolated from borax-contaminated leachate ponds.</title>
        <authorList>
            <person name="Hwang C."/>
            <person name="Copeland A."/>
            <person name="Lucas S."/>
            <person name="Lapidus A."/>
            <person name="Barry K."/>
            <person name="Detter J.C."/>
            <person name="Glavina Del Rio T."/>
            <person name="Hammon N."/>
            <person name="Israni S."/>
            <person name="Dalin E."/>
            <person name="Tice H."/>
            <person name="Pitluck S."/>
            <person name="Chertkov O."/>
            <person name="Brettin T."/>
            <person name="Bruce D."/>
            <person name="Han C."/>
            <person name="Schmutz J."/>
            <person name="Larimer F."/>
            <person name="Land M.L."/>
            <person name="Hauser L."/>
            <person name="Kyrpides N."/>
            <person name="Mikhailova N."/>
            <person name="Ye Q."/>
            <person name="Zhou J."/>
            <person name="Richardson P."/>
            <person name="Fields M.W."/>
        </authorList>
    </citation>
    <scope>NUCLEOTIDE SEQUENCE [LARGE SCALE GENOMIC DNA]</scope>
    <source>
        <strain evidence="5">QYMF</strain>
    </source>
</reference>
<sequence>MELKIIKSPTKGTLDILNKRLGLNAKGDILEADALGLMQGKMIDMIHASDIAEKTAGVMVSDINGSCPQNMIMIAIWGDTSSVESAFDEIKRELGKEKTYANWKTH</sequence>
<protein>
    <submittedName>
        <fullName evidence="4">Microcompartments protein</fullName>
    </submittedName>
</protein>
<dbReference type="EMBL" id="CP000724">
    <property type="protein sequence ID" value="ABR49947.1"/>
    <property type="molecule type" value="Genomic_DNA"/>
</dbReference>
<proteinExistence type="predicted"/>
<evidence type="ECO:0000256" key="1">
    <source>
        <dbReference type="ARBA" id="ARBA00024322"/>
    </source>
</evidence>
<evidence type="ECO:0000313" key="5">
    <source>
        <dbReference type="Proteomes" id="UP000001572"/>
    </source>
</evidence>
<dbReference type="OrthoDB" id="3182611at2"/>
<dbReference type="CDD" id="cd07055">
    <property type="entry name" value="BMC_like_2"/>
    <property type="match status" value="1"/>
</dbReference>
<comment type="subcellular location">
    <subcellularLocation>
        <location evidence="1">Bacterial microcompartment</location>
    </subcellularLocation>
</comment>
<dbReference type="KEGG" id="amt:Amet_3830"/>
<dbReference type="InterPro" id="IPR000249">
    <property type="entry name" value="BMC_dom"/>
</dbReference>
<gene>
    <name evidence="4" type="ordered locus">Amet_3830</name>
</gene>
<accession>A6TUS9</accession>
<keyword evidence="2" id="KW-1283">Bacterial microcompartment</keyword>
<dbReference type="Gene3D" id="3.30.70.1710">
    <property type="match status" value="1"/>
</dbReference>